<dbReference type="AlphaFoldDB" id="B0DAZ6"/>
<dbReference type="Proteomes" id="UP000001194">
    <property type="component" value="Unassembled WGS sequence"/>
</dbReference>
<dbReference type="InParanoid" id="B0DAZ6"/>
<dbReference type="InterPro" id="IPR032801">
    <property type="entry name" value="PXL2A/B/C"/>
</dbReference>
<dbReference type="KEGG" id="lbc:LACBIDRAFT_297826"/>
<reference evidence="1 2" key="1">
    <citation type="journal article" date="2008" name="Nature">
        <title>The genome of Laccaria bicolor provides insights into mycorrhizal symbiosis.</title>
        <authorList>
            <person name="Martin F."/>
            <person name="Aerts A."/>
            <person name="Ahren D."/>
            <person name="Brun A."/>
            <person name="Danchin E.G.J."/>
            <person name="Duchaussoy F."/>
            <person name="Gibon J."/>
            <person name="Kohler A."/>
            <person name="Lindquist E."/>
            <person name="Pereda V."/>
            <person name="Salamov A."/>
            <person name="Shapiro H.J."/>
            <person name="Wuyts J."/>
            <person name="Blaudez D."/>
            <person name="Buee M."/>
            <person name="Brokstein P."/>
            <person name="Canbaeck B."/>
            <person name="Cohen D."/>
            <person name="Courty P.E."/>
            <person name="Coutinho P.M."/>
            <person name="Delaruelle C."/>
            <person name="Detter J.C."/>
            <person name="Deveau A."/>
            <person name="DiFazio S."/>
            <person name="Duplessis S."/>
            <person name="Fraissinet-Tachet L."/>
            <person name="Lucic E."/>
            <person name="Frey-Klett P."/>
            <person name="Fourrey C."/>
            <person name="Feussner I."/>
            <person name="Gay G."/>
            <person name="Grimwood J."/>
            <person name="Hoegger P.J."/>
            <person name="Jain P."/>
            <person name="Kilaru S."/>
            <person name="Labbe J."/>
            <person name="Lin Y.C."/>
            <person name="Legue V."/>
            <person name="Le Tacon F."/>
            <person name="Marmeisse R."/>
            <person name="Melayah D."/>
            <person name="Montanini B."/>
            <person name="Muratet M."/>
            <person name="Nehls U."/>
            <person name="Niculita-Hirzel H."/>
            <person name="Oudot-Le Secq M.P."/>
            <person name="Peter M."/>
            <person name="Quesneville H."/>
            <person name="Rajashekar B."/>
            <person name="Reich M."/>
            <person name="Rouhier N."/>
            <person name="Schmutz J."/>
            <person name="Yin T."/>
            <person name="Chalot M."/>
            <person name="Henrissat B."/>
            <person name="Kuees U."/>
            <person name="Lucas S."/>
            <person name="Van de Peer Y."/>
            <person name="Podila G.K."/>
            <person name="Polle A."/>
            <person name="Pukkila P.J."/>
            <person name="Richardson P.M."/>
            <person name="Rouze P."/>
            <person name="Sanders I.R."/>
            <person name="Stajich J.E."/>
            <person name="Tunlid A."/>
            <person name="Tuskan G."/>
            <person name="Grigoriev I.V."/>
        </authorList>
    </citation>
    <scope>NUCLEOTIDE SEQUENCE [LARGE SCALE GENOMIC DNA]</scope>
    <source>
        <strain evidence="2">S238N-H82 / ATCC MYA-4686</strain>
    </source>
</reference>
<dbReference type="OrthoDB" id="40334at2759"/>
<protein>
    <submittedName>
        <fullName evidence="1">Predicted protein</fullName>
    </submittedName>
</protein>
<dbReference type="EMBL" id="DS547102">
    <property type="protein sequence ID" value="EDR08292.1"/>
    <property type="molecule type" value="Genomic_DNA"/>
</dbReference>
<organism evidence="2">
    <name type="scientific">Laccaria bicolor (strain S238N-H82 / ATCC MYA-4686)</name>
    <name type="common">Bicoloured deceiver</name>
    <name type="synonym">Laccaria laccata var. bicolor</name>
    <dbReference type="NCBI Taxonomy" id="486041"/>
    <lineage>
        <taxon>Eukaryota</taxon>
        <taxon>Fungi</taxon>
        <taxon>Dikarya</taxon>
        <taxon>Basidiomycota</taxon>
        <taxon>Agaricomycotina</taxon>
        <taxon>Agaricomycetes</taxon>
        <taxon>Agaricomycetidae</taxon>
        <taxon>Agaricales</taxon>
        <taxon>Agaricineae</taxon>
        <taxon>Hydnangiaceae</taxon>
        <taxon>Laccaria</taxon>
    </lineage>
</organism>
<keyword evidence="2" id="KW-1185">Reference proteome</keyword>
<sequence>MPAIELDVNSIFQETTGFKGRIFADPTRTLYRELGMNIESLERTPAGQERRSYLVLGAFANATQSIWKALRHPSHVGKQGNFAQLGGEFIFGPGTVCSFASRMQHTEDHVEVADLLKAASVGHT</sequence>
<dbReference type="PANTHER" id="PTHR28630:SF3">
    <property type="entry name" value="PEROXIREDOXIN-LIKE 2C"/>
    <property type="match status" value="1"/>
</dbReference>
<dbReference type="Pfam" id="PF13911">
    <property type="entry name" value="AhpC-TSA_2"/>
    <property type="match status" value="1"/>
</dbReference>
<proteinExistence type="predicted"/>
<evidence type="ECO:0000313" key="1">
    <source>
        <dbReference type="EMBL" id="EDR08292.1"/>
    </source>
</evidence>
<dbReference type="RefSeq" id="XP_001881362.1">
    <property type="nucleotide sequence ID" value="XM_001881327.1"/>
</dbReference>
<accession>B0DAZ6</accession>
<name>B0DAZ6_LACBS</name>
<dbReference type="PANTHER" id="PTHR28630">
    <property type="match status" value="1"/>
</dbReference>
<dbReference type="GeneID" id="6076964"/>
<dbReference type="HOGENOM" id="CLU_1932590_0_0_1"/>
<gene>
    <name evidence="1" type="ORF">LACBIDRAFT_297826</name>
</gene>
<evidence type="ECO:0000313" key="2">
    <source>
        <dbReference type="Proteomes" id="UP000001194"/>
    </source>
</evidence>